<dbReference type="InParanoid" id="Q7NKX3"/>
<dbReference type="OrthoDB" id="9821376at2"/>
<dbReference type="HOGENOM" id="CLU_846655_0_0_3"/>
<dbReference type="EMBL" id="BA000045">
    <property type="protein sequence ID" value="BAC89294.1"/>
    <property type="molecule type" value="Genomic_DNA"/>
</dbReference>
<dbReference type="EnsemblBacteria" id="BAC89294">
    <property type="protein sequence ID" value="BAC89294"/>
    <property type="gene ID" value="BAC89294"/>
</dbReference>
<organism evidence="1 2">
    <name type="scientific">Gloeobacter violaceus (strain ATCC 29082 / PCC 7421)</name>
    <dbReference type="NCBI Taxonomy" id="251221"/>
    <lineage>
        <taxon>Bacteria</taxon>
        <taxon>Bacillati</taxon>
        <taxon>Cyanobacteriota</taxon>
        <taxon>Cyanophyceae</taxon>
        <taxon>Gloeobacterales</taxon>
        <taxon>Gloeobacteraceae</taxon>
        <taxon>Gloeobacter</taxon>
    </lineage>
</organism>
<reference evidence="1 2" key="2">
    <citation type="journal article" date="2003" name="DNA Res.">
        <title>Complete genome structure of Gloeobacter violaceus PCC 7421, a cyanobacterium that lacks thylakoids (supplement).</title>
        <authorList>
            <person name="Nakamura Y."/>
            <person name="Kaneko T."/>
            <person name="Sato S."/>
            <person name="Mimuro M."/>
            <person name="Miyashita H."/>
            <person name="Tsuchiya T."/>
            <person name="Sasamoto S."/>
            <person name="Watanabe A."/>
            <person name="Kawashima K."/>
            <person name="Kishida Y."/>
            <person name="Kiyokawa C."/>
            <person name="Kohara M."/>
            <person name="Matsumoto M."/>
            <person name="Matsuno A."/>
            <person name="Nakazaki N."/>
            <person name="Shimpo S."/>
            <person name="Takeuchi C."/>
            <person name="Yamada M."/>
            <person name="Tabata S."/>
        </authorList>
    </citation>
    <scope>NUCLEOTIDE SEQUENCE [LARGE SCALE GENOMIC DNA]</scope>
    <source>
        <strain evidence="2">ATCC 29082 / PCC 7421</strain>
    </source>
</reference>
<proteinExistence type="predicted"/>
<gene>
    <name evidence="1" type="ordered locus">gll1353</name>
</gene>
<keyword evidence="2" id="KW-1185">Reference proteome</keyword>
<accession>Q7NKX3</accession>
<dbReference type="AlphaFoldDB" id="Q7NKX3"/>
<sequence>MFALAEILDKPWARAAISEQFNVWRGEGEQWKLYLPGPVRSWKEPPDSELVVEGTETIRSLIGGEEWRVFSLETPPLIACIQDFPKLGHWDEDEEVEAFVPFLQAGLEALHLRAEHFEVDAQGAIQFLPAGLGDLDNAQIQALIEKRPRAWKVRPPRGGPWTPTWQMLWTWIEAARILWQTHFINSVPPLAQAYPDLPVRAAGPVGAGQRIVQVRPAASVPQIEPALLQTFLERCEWPAQLRLSLNAGLWSAQVVVQDPVSQAVPLARVARVAQLAGEVGLSALKDESQWQGGWALLRGDDGQESWIFEVRSAPLEATWLRGTLGAGQ</sequence>
<dbReference type="Proteomes" id="UP000000557">
    <property type="component" value="Chromosome"/>
</dbReference>
<dbReference type="KEGG" id="gvi:gll1353"/>
<reference evidence="1 2" key="1">
    <citation type="journal article" date="2003" name="DNA Res.">
        <title>Complete genome structure of Gloeobacter violaceus PCC 7421, a cyanobacterium that lacks thylakoids.</title>
        <authorList>
            <person name="Nakamura Y."/>
            <person name="Kaneko T."/>
            <person name="Sato S."/>
            <person name="Mimuro M."/>
            <person name="Miyashita H."/>
            <person name="Tsuchiya T."/>
            <person name="Sasamoto S."/>
            <person name="Watanabe A."/>
            <person name="Kawashima K."/>
            <person name="Kishida Y."/>
            <person name="Kiyokawa C."/>
            <person name="Kohara M."/>
            <person name="Matsumoto M."/>
            <person name="Matsuno A."/>
            <person name="Nakazaki N."/>
            <person name="Shimpo S."/>
            <person name="Takeuchi C."/>
            <person name="Yamada M."/>
            <person name="Tabata S."/>
        </authorList>
    </citation>
    <scope>NUCLEOTIDE SEQUENCE [LARGE SCALE GENOMIC DNA]</scope>
    <source>
        <strain evidence="2">ATCC 29082 / PCC 7421</strain>
    </source>
</reference>
<protein>
    <submittedName>
        <fullName evidence="1">Gll1353 protein</fullName>
    </submittedName>
</protein>
<dbReference type="STRING" id="251221.gene:10758836"/>
<name>Q7NKX3_GLOVI</name>
<evidence type="ECO:0000313" key="2">
    <source>
        <dbReference type="Proteomes" id="UP000000557"/>
    </source>
</evidence>
<evidence type="ECO:0000313" key="1">
    <source>
        <dbReference type="EMBL" id="BAC89294.1"/>
    </source>
</evidence>
<dbReference type="RefSeq" id="WP_011141353.1">
    <property type="nucleotide sequence ID" value="NC_005125.1"/>
</dbReference>